<protein>
    <submittedName>
        <fullName evidence="8">DNA internalization-related competence protein ComEC/Rec2</fullName>
    </submittedName>
</protein>
<feature type="transmembrane region" description="Helical" evidence="6">
    <location>
        <begin position="42"/>
        <end position="59"/>
    </location>
</feature>
<dbReference type="SUPFAM" id="SSF56281">
    <property type="entry name" value="Metallo-hydrolase/oxidoreductase"/>
    <property type="match status" value="1"/>
</dbReference>
<evidence type="ECO:0000256" key="4">
    <source>
        <dbReference type="ARBA" id="ARBA00022989"/>
    </source>
</evidence>
<organism evidence="8 9">
    <name type="scientific">Companilactobacillus suantsaicola</name>
    <dbReference type="NCBI Taxonomy" id="2487723"/>
    <lineage>
        <taxon>Bacteria</taxon>
        <taxon>Bacillati</taxon>
        <taxon>Bacillota</taxon>
        <taxon>Bacilli</taxon>
        <taxon>Lactobacillales</taxon>
        <taxon>Lactobacillaceae</taxon>
        <taxon>Companilactobacillus</taxon>
    </lineage>
</organism>
<dbReference type="GO" id="GO:0005886">
    <property type="term" value="C:plasma membrane"/>
    <property type="evidence" value="ECO:0007669"/>
    <property type="project" value="UniProtKB-SubCell"/>
</dbReference>
<name>A0A4Z0JT29_9LACO</name>
<evidence type="ECO:0000256" key="5">
    <source>
        <dbReference type="ARBA" id="ARBA00023136"/>
    </source>
</evidence>
<evidence type="ECO:0000313" key="9">
    <source>
        <dbReference type="Proteomes" id="UP000298021"/>
    </source>
</evidence>
<dbReference type="InterPro" id="IPR036866">
    <property type="entry name" value="RibonucZ/Hydroxyglut_hydro"/>
</dbReference>
<dbReference type="NCBIfam" id="TIGR00361">
    <property type="entry name" value="ComEC_Rec2"/>
    <property type="match status" value="1"/>
</dbReference>
<keyword evidence="3 6" id="KW-0812">Transmembrane</keyword>
<feature type="domain" description="Metallo-beta-lactamase" evidence="7">
    <location>
        <begin position="483"/>
        <end position="688"/>
    </location>
</feature>
<feature type="transmembrane region" description="Helical" evidence="6">
    <location>
        <begin position="421"/>
        <end position="442"/>
    </location>
</feature>
<dbReference type="PANTHER" id="PTHR30619:SF1">
    <property type="entry name" value="RECOMBINATION PROTEIN 2"/>
    <property type="match status" value="1"/>
</dbReference>
<dbReference type="CDD" id="cd07731">
    <property type="entry name" value="ComA-like_MBL-fold"/>
    <property type="match status" value="1"/>
</dbReference>
<feature type="transmembrane region" description="Helical" evidence="6">
    <location>
        <begin position="301"/>
        <end position="333"/>
    </location>
</feature>
<feature type="transmembrane region" description="Helical" evidence="6">
    <location>
        <begin position="7"/>
        <end position="36"/>
    </location>
</feature>
<dbReference type="OrthoDB" id="9761531at2"/>
<feature type="transmembrane region" description="Helical" evidence="6">
    <location>
        <begin position="217"/>
        <end position="241"/>
    </location>
</feature>
<dbReference type="SMART" id="SM00849">
    <property type="entry name" value="Lactamase_B"/>
    <property type="match status" value="1"/>
</dbReference>
<accession>A0A4Z0JT29</accession>
<dbReference type="InterPro" id="IPR004477">
    <property type="entry name" value="ComEC_N"/>
</dbReference>
<reference evidence="8 9" key="1">
    <citation type="submission" date="2018-10" db="EMBL/GenBank/DDBJ databases">
        <title>Lactobacillus sp. R7 and Lactobacillus sp. R19 isolated from fermented mustard green product of Taiwan.</title>
        <authorList>
            <person name="Lin S.-T."/>
        </authorList>
    </citation>
    <scope>NUCLEOTIDE SEQUENCE [LARGE SCALE GENOMIC DNA]</scope>
    <source>
        <strain evidence="8 9">BCRC 81127</strain>
    </source>
</reference>
<evidence type="ECO:0000256" key="1">
    <source>
        <dbReference type="ARBA" id="ARBA00004651"/>
    </source>
</evidence>
<dbReference type="InterPro" id="IPR052159">
    <property type="entry name" value="Competence_DNA_uptake"/>
</dbReference>
<dbReference type="PANTHER" id="PTHR30619">
    <property type="entry name" value="DNA INTERNALIZATION/COMPETENCE PROTEIN COMEC/REC2"/>
    <property type="match status" value="1"/>
</dbReference>
<dbReference type="Gene3D" id="3.60.15.10">
    <property type="entry name" value="Ribonuclease Z/Hydroxyacylglutathione hydrolase-like"/>
    <property type="match status" value="1"/>
</dbReference>
<keyword evidence="9" id="KW-1185">Reference proteome</keyword>
<dbReference type="Pfam" id="PF03772">
    <property type="entry name" value="Competence"/>
    <property type="match status" value="1"/>
</dbReference>
<dbReference type="InterPro" id="IPR001279">
    <property type="entry name" value="Metallo-B-lactamas"/>
</dbReference>
<keyword evidence="4 6" id="KW-1133">Transmembrane helix</keyword>
<feature type="transmembrane region" description="Helical" evidence="6">
    <location>
        <begin position="454"/>
        <end position="473"/>
    </location>
</feature>
<evidence type="ECO:0000256" key="2">
    <source>
        <dbReference type="ARBA" id="ARBA00022475"/>
    </source>
</evidence>
<comment type="caution">
    <text evidence="8">The sequence shown here is derived from an EMBL/GenBank/DDBJ whole genome shotgun (WGS) entry which is preliminary data.</text>
</comment>
<dbReference type="AlphaFoldDB" id="A0A4Z0JT29"/>
<keyword evidence="2" id="KW-1003">Cell membrane</keyword>
<dbReference type="Pfam" id="PF00753">
    <property type="entry name" value="Lactamase_B"/>
    <property type="match status" value="1"/>
</dbReference>
<dbReference type="RefSeq" id="WP_135370967.1">
    <property type="nucleotide sequence ID" value="NZ_RKLY01000001.1"/>
</dbReference>
<evidence type="ECO:0000313" key="8">
    <source>
        <dbReference type="EMBL" id="TGD25358.1"/>
    </source>
</evidence>
<dbReference type="NCBIfam" id="TIGR00360">
    <property type="entry name" value="ComEC_N-term"/>
    <property type="match status" value="1"/>
</dbReference>
<sequence length="744" mass="85730">MKGKLVFLTLFIATLLGFLTGSKVMLIFLIVLIVRILLLKNWSLVIWLLLLTFVFSLRLQMFQRPAKPTEVTQAVIFSDQFSVNGDSLSGQMRLKKQVVRFNYRLKNQTEQKSWQSMSGMYAAKLKIEEIKEFDGPRNPAEFNFSKYLANKGIFYQVRVSEFQAIEKVEATTLIDKINVLRTQIIQKLTRLPKWLRIHAQSLIVGYTQSSDKDFLKILSSLGIIHLFSLSGLHVLIILTIVTKLTSLLKIPREWVETAMLMILPCYGMLVGSKSGIWRAIVLVMVGIIVRKSKIAISRLDLFSITMLICLFIYPFAIIEMGGQLSFLLAFAILYLYKESNFFEATLKMNLVSLPIICYYTFQVNWLTLLVNLIFIPIFSYVILPITLLSAFTTRWSFWQFINEIFEKMYSLLDYFASNPNFMLITGQISSWFVIILLTISLFLVESKTIFNKYLCQYVILLLVCVGLNKFPVFGSVNLIDVGQGDSILIMTPFLRKTYLIDTGGKLQFNSKLWAQHESLNQVETSTIPYLRSKGISRIDRLFLSHKDQDHIGNLETLLAKFPVSEVNFGIGLEQNKRIQNLIKKYPQIKFVARKQGEVIKDAIDFQVLWPKQKGLGENKDSLTLLTKIKDKNWLFTGDLDVASEKKILKDYQFKVDYLKLGHHGSKTSTSDELLAATKPKLGFISAGVNNRYGHPNKETLERLEKHQVKYLNTVEYGMIFWYYNFFDDKEEITTFLKGDLFEDN</sequence>
<gene>
    <name evidence="8" type="ORF">EGT49_00330</name>
</gene>
<dbReference type="EMBL" id="RKLY01000001">
    <property type="protein sequence ID" value="TGD25358.1"/>
    <property type="molecule type" value="Genomic_DNA"/>
</dbReference>
<evidence type="ECO:0000256" key="3">
    <source>
        <dbReference type="ARBA" id="ARBA00022692"/>
    </source>
</evidence>
<dbReference type="InterPro" id="IPR004797">
    <property type="entry name" value="Competence_ComEC/Rec2"/>
</dbReference>
<dbReference type="GO" id="GO:0030420">
    <property type="term" value="P:establishment of competence for transformation"/>
    <property type="evidence" value="ECO:0007669"/>
    <property type="project" value="InterPro"/>
</dbReference>
<feature type="transmembrane region" description="Helical" evidence="6">
    <location>
        <begin position="261"/>
        <end position="289"/>
    </location>
</feature>
<dbReference type="InterPro" id="IPR035681">
    <property type="entry name" value="ComA-like_MBL"/>
</dbReference>
<comment type="subcellular location">
    <subcellularLocation>
        <location evidence="1">Cell membrane</location>
        <topology evidence="1">Multi-pass membrane protein</topology>
    </subcellularLocation>
</comment>
<evidence type="ECO:0000259" key="7">
    <source>
        <dbReference type="SMART" id="SM00849"/>
    </source>
</evidence>
<evidence type="ECO:0000256" key="6">
    <source>
        <dbReference type="SAM" id="Phobius"/>
    </source>
</evidence>
<dbReference type="Proteomes" id="UP000298021">
    <property type="component" value="Unassembled WGS sequence"/>
</dbReference>
<proteinExistence type="predicted"/>
<keyword evidence="5 6" id="KW-0472">Membrane</keyword>